<sequence length="422" mass="47038">MLGTAQEDSPLGDGNEVLTLTYHMDIELVKGLRIFRGNNNQSTKMESRRLLFYNLPPSCTALQVARIAAAFGQVLRISEAAPAVRGANDGSSTMLIEFATSESSIVFESAVVSTCPQFISETGELYGAGVWVIPTPSFPVCTHTDIVLEWGFTRTISISPVADTQVWFIICAVAAPHDVLDAEYDGTTQALTLEFAGVDIAHQAGAYLRSGLFSFIFDTRVVHVGPRADRVGYGGYVEFLPADHLKQRFDRRPFNQYWPETYYYAMMRRDLHPRFSLKKRDVSASDATATDDESNQTLSSCTTSVDNEPRGRSFLPRDSPGSKRQRQSVTELLASGDDPQLLGNWDTFFQNRSTISLREWEEYGKIAKHRRELSARQGLANGIVPKCDGTCELDCKDITETPRPKEVDIFLTKSQEELLIDF</sequence>
<name>A0A167L8I7_9HYPO</name>
<comment type="caution">
    <text evidence="2">The sequence shown here is derived from an EMBL/GenBank/DDBJ whole genome shotgun (WGS) entry which is preliminary data.</text>
</comment>
<reference evidence="2 3" key="1">
    <citation type="journal article" date="2016" name="Genome Biol. Evol.">
        <title>Divergent and convergent evolution of fungal pathogenicity.</title>
        <authorList>
            <person name="Shang Y."/>
            <person name="Xiao G."/>
            <person name="Zheng P."/>
            <person name="Cen K."/>
            <person name="Zhan S."/>
            <person name="Wang C."/>
        </authorList>
    </citation>
    <scope>NUCLEOTIDE SEQUENCE [LARGE SCALE GENOMIC DNA]</scope>
    <source>
        <strain evidence="2 3">RCEF 3172</strain>
    </source>
</reference>
<dbReference type="AlphaFoldDB" id="A0A167L8I7"/>
<evidence type="ECO:0000313" key="3">
    <source>
        <dbReference type="Proteomes" id="UP000076863"/>
    </source>
</evidence>
<organism evidence="2 3">
    <name type="scientific">Beauveria brongniartii RCEF 3172</name>
    <dbReference type="NCBI Taxonomy" id="1081107"/>
    <lineage>
        <taxon>Eukaryota</taxon>
        <taxon>Fungi</taxon>
        <taxon>Dikarya</taxon>
        <taxon>Ascomycota</taxon>
        <taxon>Pezizomycotina</taxon>
        <taxon>Sordariomycetes</taxon>
        <taxon>Hypocreomycetidae</taxon>
        <taxon>Hypocreales</taxon>
        <taxon>Cordycipitaceae</taxon>
        <taxon>Beauveria</taxon>
        <taxon>Beauveria brongniartii</taxon>
    </lineage>
</organism>
<dbReference type="EMBL" id="AZHA01000001">
    <property type="protein sequence ID" value="OAA52779.1"/>
    <property type="molecule type" value="Genomic_DNA"/>
</dbReference>
<proteinExistence type="predicted"/>
<protein>
    <recommendedName>
        <fullName evidence="4">Nucleotide-binding, alpha-beta plait</fullName>
    </recommendedName>
</protein>
<evidence type="ECO:0000313" key="2">
    <source>
        <dbReference type="EMBL" id="OAA52779.1"/>
    </source>
</evidence>
<dbReference type="OrthoDB" id="4865224at2759"/>
<dbReference type="Proteomes" id="UP000076863">
    <property type="component" value="Unassembled WGS sequence"/>
</dbReference>
<gene>
    <name evidence="2" type="ORF">BBO_00620</name>
</gene>
<keyword evidence="3" id="KW-1185">Reference proteome</keyword>
<evidence type="ECO:0008006" key="4">
    <source>
        <dbReference type="Google" id="ProtNLM"/>
    </source>
</evidence>
<evidence type="ECO:0000256" key="1">
    <source>
        <dbReference type="SAM" id="MobiDB-lite"/>
    </source>
</evidence>
<feature type="region of interest" description="Disordered" evidence="1">
    <location>
        <begin position="286"/>
        <end position="329"/>
    </location>
</feature>
<feature type="compositionally biased region" description="Polar residues" evidence="1">
    <location>
        <begin position="295"/>
        <end position="306"/>
    </location>
</feature>
<accession>A0A167L8I7</accession>